<dbReference type="Gene3D" id="2.60.120.200">
    <property type="match status" value="1"/>
</dbReference>
<feature type="non-terminal residue" evidence="3">
    <location>
        <position position="1"/>
    </location>
</feature>
<evidence type="ECO:0000259" key="2">
    <source>
        <dbReference type="PROSITE" id="PS51762"/>
    </source>
</evidence>
<dbReference type="Pfam" id="PF00722">
    <property type="entry name" value="Glyco_hydro_16"/>
    <property type="match status" value="1"/>
</dbReference>
<dbReference type="SUPFAM" id="SSF49899">
    <property type="entry name" value="Concanavalin A-like lectins/glucanases"/>
    <property type="match status" value="1"/>
</dbReference>
<sequence>GVCARLRGRAAVAGCSSGGPGPQPAAAGPWHLVFQDEFTGSSLNPAHWVTCYDWNANGCTNAGNHELEWYLPGQVSVGGGAARLTATRQATTGSDGHTYAWTSGMISTGRTSWDATPKFTFTRGYVAAGVEVPAQGGMFPAFWLMPASRVSPPELDVAEFLGTAHHVQMTVHWKGASGKDTYQFGTYGPQDFSAGYHVFALDWEANSLTWLVDGVARYWVTDTSKIPKVPMEILFDLAVGLPVHPPSSVNSAQMKVEWVRVWQH</sequence>
<proteinExistence type="inferred from homology"/>
<comment type="similarity">
    <text evidence="1">Belongs to the glycosyl hydrolase 16 family.</text>
</comment>
<dbReference type="Proteomes" id="UP000248889">
    <property type="component" value="Unassembled WGS sequence"/>
</dbReference>
<dbReference type="PANTHER" id="PTHR10963:SF55">
    <property type="entry name" value="GLYCOSIDE HYDROLASE FAMILY 16 PROTEIN"/>
    <property type="match status" value="1"/>
</dbReference>
<organism evidence="3 4">
    <name type="scientific">Streptacidiphilus pinicola</name>
    <dbReference type="NCBI Taxonomy" id="2219663"/>
    <lineage>
        <taxon>Bacteria</taxon>
        <taxon>Bacillati</taxon>
        <taxon>Actinomycetota</taxon>
        <taxon>Actinomycetes</taxon>
        <taxon>Kitasatosporales</taxon>
        <taxon>Streptomycetaceae</taxon>
        <taxon>Streptacidiphilus</taxon>
    </lineage>
</organism>
<dbReference type="InterPro" id="IPR050546">
    <property type="entry name" value="Glycosyl_Hydrlase_16"/>
</dbReference>
<feature type="domain" description="GH16" evidence="2">
    <location>
        <begin position="14"/>
        <end position="264"/>
    </location>
</feature>
<dbReference type="OrthoDB" id="4455781at2"/>
<dbReference type="PROSITE" id="PS51762">
    <property type="entry name" value="GH16_2"/>
    <property type="match status" value="1"/>
</dbReference>
<comment type="caution">
    <text evidence="3">The sequence shown here is derived from an EMBL/GenBank/DDBJ whole genome shotgun (WGS) entry which is preliminary data.</text>
</comment>
<protein>
    <recommendedName>
        <fullName evidence="2">GH16 domain-containing protein</fullName>
    </recommendedName>
</protein>
<evidence type="ECO:0000313" key="4">
    <source>
        <dbReference type="Proteomes" id="UP000248889"/>
    </source>
</evidence>
<name>A0A2X0IZ97_9ACTN</name>
<evidence type="ECO:0000256" key="1">
    <source>
        <dbReference type="ARBA" id="ARBA00006865"/>
    </source>
</evidence>
<dbReference type="RefSeq" id="WP_133260206.1">
    <property type="nucleotide sequence ID" value="NZ_QKYN01000266.1"/>
</dbReference>
<dbReference type="CDD" id="cd08023">
    <property type="entry name" value="GH16_laminarinase_like"/>
    <property type="match status" value="1"/>
</dbReference>
<dbReference type="PANTHER" id="PTHR10963">
    <property type="entry name" value="GLYCOSYL HYDROLASE-RELATED"/>
    <property type="match status" value="1"/>
</dbReference>
<dbReference type="GO" id="GO:0005975">
    <property type="term" value="P:carbohydrate metabolic process"/>
    <property type="evidence" value="ECO:0007669"/>
    <property type="project" value="InterPro"/>
</dbReference>
<dbReference type="AlphaFoldDB" id="A0A2X0IZ97"/>
<reference evidence="3 4" key="1">
    <citation type="submission" date="2018-06" db="EMBL/GenBank/DDBJ databases">
        <title>Streptacidiphilus pinicola sp. nov., isolated from pine grove soil.</title>
        <authorList>
            <person name="Roh S.G."/>
            <person name="Park S."/>
            <person name="Kim M.-K."/>
            <person name="Yun B.-R."/>
            <person name="Park J."/>
            <person name="Kim M.J."/>
            <person name="Kim Y.S."/>
            <person name="Kim S.B."/>
        </authorList>
    </citation>
    <scope>NUCLEOTIDE SEQUENCE [LARGE SCALE GENOMIC DNA]</scope>
    <source>
        <strain evidence="3 4">MMS16-CNU450</strain>
    </source>
</reference>
<dbReference type="GO" id="GO:0004553">
    <property type="term" value="F:hydrolase activity, hydrolyzing O-glycosyl compounds"/>
    <property type="evidence" value="ECO:0007669"/>
    <property type="project" value="InterPro"/>
</dbReference>
<dbReference type="EMBL" id="QKYN01000266">
    <property type="protein sequence ID" value="RAG80298.1"/>
    <property type="molecule type" value="Genomic_DNA"/>
</dbReference>
<keyword evidence="4" id="KW-1185">Reference proteome</keyword>
<evidence type="ECO:0000313" key="3">
    <source>
        <dbReference type="EMBL" id="RAG80298.1"/>
    </source>
</evidence>
<gene>
    <name evidence="3" type="ORF">DN069_38905</name>
</gene>
<dbReference type="InterPro" id="IPR000757">
    <property type="entry name" value="Beta-glucanase-like"/>
</dbReference>
<accession>A0A2X0IZ97</accession>
<dbReference type="InterPro" id="IPR013320">
    <property type="entry name" value="ConA-like_dom_sf"/>
</dbReference>